<keyword evidence="10" id="KW-1185">Reference proteome</keyword>
<dbReference type="PANTHER" id="PTHR30472:SF25">
    <property type="entry name" value="ABC TRANSPORTER PERMEASE PROTEIN MJ0876-RELATED"/>
    <property type="match status" value="1"/>
</dbReference>
<keyword evidence="7" id="KW-0472">Membrane</keyword>
<name>A0A1G6ZT87_9ACTN</name>
<dbReference type="AlphaFoldDB" id="A0A1G6ZT87"/>
<dbReference type="STRING" id="67344.SAMN05216505_11622"/>
<dbReference type="Gene3D" id="1.10.3470.10">
    <property type="entry name" value="ABC transporter involved in vitamin B12 uptake, BtuC"/>
    <property type="match status" value="1"/>
</dbReference>
<evidence type="ECO:0000256" key="7">
    <source>
        <dbReference type="ARBA" id="ARBA00023136"/>
    </source>
</evidence>
<reference evidence="10" key="1">
    <citation type="submission" date="2016-10" db="EMBL/GenBank/DDBJ databases">
        <authorList>
            <person name="Varghese N."/>
            <person name="Submissions S."/>
        </authorList>
    </citation>
    <scope>NUCLEOTIDE SEQUENCE [LARGE SCALE GENOMIC DNA]</scope>
    <source>
        <strain evidence="10">CGMCC 4.3504</strain>
    </source>
</reference>
<evidence type="ECO:0000313" key="9">
    <source>
        <dbReference type="EMBL" id="SDE05908.1"/>
    </source>
</evidence>
<evidence type="ECO:0000256" key="6">
    <source>
        <dbReference type="ARBA" id="ARBA00022989"/>
    </source>
</evidence>
<feature type="region of interest" description="Disordered" evidence="8">
    <location>
        <begin position="198"/>
        <end position="272"/>
    </location>
</feature>
<keyword evidence="6" id="KW-1133">Transmembrane helix</keyword>
<keyword evidence="4" id="KW-1003">Cell membrane</keyword>
<dbReference type="SUPFAM" id="SSF81345">
    <property type="entry name" value="ABC transporter involved in vitamin B12 uptake, BtuC"/>
    <property type="match status" value="1"/>
</dbReference>
<evidence type="ECO:0000313" key="10">
    <source>
        <dbReference type="Proteomes" id="UP000182100"/>
    </source>
</evidence>
<accession>A0A1G6ZT87</accession>
<dbReference type="InterPro" id="IPR000522">
    <property type="entry name" value="ABC_transptr_permease_BtuC"/>
</dbReference>
<dbReference type="EMBL" id="FMZK01000016">
    <property type="protein sequence ID" value="SDE05908.1"/>
    <property type="molecule type" value="Genomic_DNA"/>
</dbReference>
<dbReference type="GO" id="GO:0005886">
    <property type="term" value="C:plasma membrane"/>
    <property type="evidence" value="ECO:0007669"/>
    <property type="project" value="UniProtKB-SubCell"/>
</dbReference>
<evidence type="ECO:0000256" key="4">
    <source>
        <dbReference type="ARBA" id="ARBA00022475"/>
    </source>
</evidence>
<evidence type="ECO:0000256" key="5">
    <source>
        <dbReference type="ARBA" id="ARBA00022692"/>
    </source>
</evidence>
<dbReference type="InterPro" id="IPR037294">
    <property type="entry name" value="ABC_BtuC-like"/>
</dbReference>
<keyword evidence="3" id="KW-0813">Transport</keyword>
<evidence type="ECO:0000256" key="8">
    <source>
        <dbReference type="SAM" id="MobiDB-lite"/>
    </source>
</evidence>
<evidence type="ECO:0000256" key="3">
    <source>
        <dbReference type="ARBA" id="ARBA00022448"/>
    </source>
</evidence>
<dbReference type="PANTHER" id="PTHR30472">
    <property type="entry name" value="FERRIC ENTEROBACTIN TRANSPORT SYSTEM PERMEASE PROTEIN"/>
    <property type="match status" value="1"/>
</dbReference>
<comment type="similarity">
    <text evidence="2">Belongs to the binding-protein-dependent transport system permease family. FecCD subfamily.</text>
</comment>
<proteinExistence type="inferred from homology"/>
<dbReference type="GO" id="GO:0033214">
    <property type="term" value="P:siderophore-iron import into cell"/>
    <property type="evidence" value="ECO:0007669"/>
    <property type="project" value="TreeGrafter"/>
</dbReference>
<keyword evidence="5" id="KW-0812">Transmembrane</keyword>
<comment type="subcellular location">
    <subcellularLocation>
        <location evidence="1">Cell membrane</location>
        <topology evidence="1">Multi-pass membrane protein</topology>
    </subcellularLocation>
</comment>
<gene>
    <name evidence="9" type="ORF">SAMN05216505_11622</name>
</gene>
<sequence>MTTHPAPPGPTTAAKPPAPARRPPLTVPGTWRLAAGPYAVLIPRKPLLGTAAVLAVLTAASAVHLAVGEIFVHPLDALRALFGDGSPRDLLVVERPRLPRLQAGLAVGAALGAAGCLMQTLAQNRLATPDTVGLDDGAAAFAVASVTGLTTGLLPSGAALTGAATAAALTLALSGGAGRGGYRFLVVGLGVGARWSAPCASPPPGRTPEPAPEEPAPDIRGTRRRGLCAGPSTCPPASTAWRGRRRRRGSRGGSPPAAPCDSGGDRTRRQAG</sequence>
<evidence type="ECO:0000256" key="2">
    <source>
        <dbReference type="ARBA" id="ARBA00007935"/>
    </source>
</evidence>
<feature type="region of interest" description="Disordered" evidence="8">
    <location>
        <begin position="1"/>
        <end position="25"/>
    </location>
</feature>
<dbReference type="Proteomes" id="UP000182100">
    <property type="component" value="Unassembled WGS sequence"/>
</dbReference>
<dbReference type="GO" id="GO:0022857">
    <property type="term" value="F:transmembrane transporter activity"/>
    <property type="evidence" value="ECO:0007669"/>
    <property type="project" value="InterPro"/>
</dbReference>
<dbReference type="RefSeq" id="WP_074995517.1">
    <property type="nucleotide sequence ID" value="NZ_FMZK01000016.1"/>
</dbReference>
<feature type="compositionally biased region" description="Pro residues" evidence="8">
    <location>
        <begin position="200"/>
        <end position="210"/>
    </location>
</feature>
<dbReference type="Pfam" id="PF01032">
    <property type="entry name" value="FecCD"/>
    <property type="match status" value="1"/>
</dbReference>
<organism evidence="9 10">
    <name type="scientific">Streptomyces prasinopilosus</name>
    <dbReference type="NCBI Taxonomy" id="67344"/>
    <lineage>
        <taxon>Bacteria</taxon>
        <taxon>Bacillati</taxon>
        <taxon>Actinomycetota</taxon>
        <taxon>Actinomycetes</taxon>
        <taxon>Kitasatosporales</taxon>
        <taxon>Streptomycetaceae</taxon>
        <taxon>Streptomyces</taxon>
    </lineage>
</organism>
<protein>
    <submittedName>
        <fullName evidence="9">FecCD transport family protein</fullName>
    </submittedName>
</protein>
<feature type="compositionally biased region" description="Basic and acidic residues" evidence="8">
    <location>
        <begin position="263"/>
        <end position="272"/>
    </location>
</feature>
<evidence type="ECO:0000256" key="1">
    <source>
        <dbReference type="ARBA" id="ARBA00004651"/>
    </source>
</evidence>